<gene>
    <name evidence="13" type="ORF">AALP_AAs43195U000200</name>
</gene>
<evidence type="ECO:0000259" key="11">
    <source>
        <dbReference type="PROSITE" id="PS50878"/>
    </source>
</evidence>
<dbReference type="InterPro" id="IPR041577">
    <property type="entry name" value="RT_RNaseH_2"/>
</dbReference>
<reference evidence="14" key="1">
    <citation type="journal article" date="2015" name="Nat. Plants">
        <title>Genome expansion of Arabis alpina linked with retrotransposition and reduced symmetric DNA methylation.</title>
        <authorList>
            <person name="Willing E.M."/>
            <person name="Rawat V."/>
            <person name="Mandakova T."/>
            <person name="Maumus F."/>
            <person name="James G.V."/>
            <person name="Nordstroem K.J."/>
            <person name="Becker C."/>
            <person name="Warthmann N."/>
            <person name="Chica C."/>
            <person name="Szarzynska B."/>
            <person name="Zytnicki M."/>
            <person name="Albani M.C."/>
            <person name="Kiefer C."/>
            <person name="Bergonzi S."/>
            <person name="Castaings L."/>
            <person name="Mateos J.L."/>
            <person name="Berns M.C."/>
            <person name="Bujdoso N."/>
            <person name="Piofczyk T."/>
            <person name="de Lorenzo L."/>
            <person name="Barrero-Sicilia C."/>
            <person name="Mateos I."/>
            <person name="Piednoel M."/>
            <person name="Hagmann J."/>
            <person name="Chen-Min-Tao R."/>
            <person name="Iglesias-Fernandez R."/>
            <person name="Schuster S.C."/>
            <person name="Alonso-Blanco C."/>
            <person name="Roudier F."/>
            <person name="Carbonero P."/>
            <person name="Paz-Ares J."/>
            <person name="Davis S.J."/>
            <person name="Pecinka A."/>
            <person name="Quesneville H."/>
            <person name="Colot V."/>
            <person name="Lysak M.A."/>
            <person name="Weigel D."/>
            <person name="Coupland G."/>
            <person name="Schneeberger K."/>
        </authorList>
    </citation>
    <scope>NUCLEOTIDE SEQUENCE [LARGE SCALE GENOMIC DNA]</scope>
    <source>
        <strain evidence="14">cv. Pajares</strain>
    </source>
</reference>
<keyword evidence="2" id="KW-0808">Transferase</keyword>
<dbReference type="InterPro" id="IPR000953">
    <property type="entry name" value="Chromo/chromo_shadow_dom"/>
</dbReference>
<dbReference type="InterPro" id="IPR012337">
    <property type="entry name" value="RNaseH-like_sf"/>
</dbReference>
<dbReference type="InterPro" id="IPR043502">
    <property type="entry name" value="DNA/RNA_pol_sf"/>
</dbReference>
<dbReference type="eggNOG" id="KOG0017">
    <property type="taxonomic scope" value="Eukaryota"/>
</dbReference>
<dbReference type="Pfam" id="PF08284">
    <property type="entry name" value="RVP_2"/>
    <property type="match status" value="1"/>
</dbReference>
<evidence type="ECO:0000256" key="9">
    <source>
        <dbReference type="SAM" id="MobiDB-lite"/>
    </source>
</evidence>
<dbReference type="Pfam" id="PF03732">
    <property type="entry name" value="Retrotrans_gag"/>
    <property type="match status" value="1"/>
</dbReference>
<dbReference type="PROSITE" id="PS50878">
    <property type="entry name" value="RT_POL"/>
    <property type="match status" value="1"/>
</dbReference>
<feature type="region of interest" description="Disordered" evidence="9">
    <location>
        <begin position="1"/>
        <end position="25"/>
    </location>
</feature>
<dbReference type="Gene3D" id="3.30.420.10">
    <property type="entry name" value="Ribonuclease H-like superfamily/Ribonuclease H"/>
    <property type="match status" value="1"/>
</dbReference>
<dbReference type="InterPro" id="IPR005162">
    <property type="entry name" value="Retrotrans_gag_dom"/>
</dbReference>
<evidence type="ECO:0000256" key="2">
    <source>
        <dbReference type="ARBA" id="ARBA00022679"/>
    </source>
</evidence>
<dbReference type="CDD" id="cd00303">
    <property type="entry name" value="retropepsin_like"/>
    <property type="match status" value="1"/>
</dbReference>
<evidence type="ECO:0000256" key="5">
    <source>
        <dbReference type="ARBA" id="ARBA00022759"/>
    </source>
</evidence>
<dbReference type="GO" id="GO:0015074">
    <property type="term" value="P:DNA integration"/>
    <property type="evidence" value="ECO:0007669"/>
    <property type="project" value="InterPro"/>
</dbReference>
<dbReference type="Gene3D" id="2.40.70.10">
    <property type="entry name" value="Acid Proteases"/>
    <property type="match status" value="1"/>
</dbReference>
<feature type="region of interest" description="Disordered" evidence="9">
    <location>
        <begin position="291"/>
        <end position="357"/>
    </location>
</feature>
<dbReference type="PANTHER" id="PTHR37984:SF5">
    <property type="entry name" value="PROTEIN NYNRIN-LIKE"/>
    <property type="match status" value="1"/>
</dbReference>
<dbReference type="PANTHER" id="PTHR37984">
    <property type="entry name" value="PROTEIN CBG26694"/>
    <property type="match status" value="1"/>
</dbReference>
<dbReference type="GO" id="GO:0004519">
    <property type="term" value="F:endonuclease activity"/>
    <property type="evidence" value="ECO:0007669"/>
    <property type="project" value="UniProtKB-KW"/>
</dbReference>
<evidence type="ECO:0000313" key="13">
    <source>
        <dbReference type="EMBL" id="KFK23310.1"/>
    </source>
</evidence>
<dbReference type="InterPro" id="IPR021109">
    <property type="entry name" value="Peptidase_aspartic_dom_sf"/>
</dbReference>
<accession>A0A087G0A8</accession>
<keyword evidence="5" id="KW-0255">Endonuclease</keyword>
<dbReference type="InterPro" id="IPR050951">
    <property type="entry name" value="Retrovirus_Pol_polyprotein"/>
</dbReference>
<dbReference type="GO" id="GO:0008233">
    <property type="term" value="F:peptidase activity"/>
    <property type="evidence" value="ECO:0007669"/>
    <property type="project" value="UniProtKB-KW"/>
</dbReference>
<feature type="domain" description="Reverse transcriptase" evidence="11">
    <location>
        <begin position="609"/>
        <end position="788"/>
    </location>
</feature>
<dbReference type="GO" id="GO:0003964">
    <property type="term" value="F:RNA-directed DNA polymerase activity"/>
    <property type="evidence" value="ECO:0007669"/>
    <property type="project" value="UniProtKB-KW"/>
</dbReference>
<dbReference type="FunFam" id="3.10.20.370:FF:000001">
    <property type="entry name" value="Retrovirus-related Pol polyprotein from transposon 17.6-like protein"/>
    <property type="match status" value="1"/>
</dbReference>
<evidence type="ECO:0000256" key="7">
    <source>
        <dbReference type="ARBA" id="ARBA00022918"/>
    </source>
</evidence>
<evidence type="ECO:0000259" key="10">
    <source>
        <dbReference type="PROSITE" id="PS50013"/>
    </source>
</evidence>
<protein>
    <recommendedName>
        <fullName evidence="15">Reverse transcriptase</fullName>
    </recommendedName>
</protein>
<evidence type="ECO:0000256" key="8">
    <source>
        <dbReference type="ARBA" id="ARBA00023268"/>
    </source>
</evidence>
<dbReference type="PROSITE" id="PS50013">
    <property type="entry name" value="CHROMO_2"/>
    <property type="match status" value="1"/>
</dbReference>
<dbReference type="InterPro" id="IPR001584">
    <property type="entry name" value="Integrase_cat-core"/>
</dbReference>
<dbReference type="SUPFAM" id="SSF54160">
    <property type="entry name" value="Chromo domain-like"/>
    <property type="match status" value="1"/>
</dbReference>
<feature type="compositionally biased region" description="Polar residues" evidence="9">
    <location>
        <begin position="299"/>
        <end position="333"/>
    </location>
</feature>
<proteinExistence type="predicted"/>
<dbReference type="Pfam" id="PF17919">
    <property type="entry name" value="RT_RNaseH_2"/>
    <property type="match status" value="1"/>
</dbReference>
<keyword evidence="4" id="KW-0540">Nuclease</keyword>
<sequence>MVSAASFRTAGMNTDTPASAAPANTEKEMTIREVQALCQQNCRQMQDMVEVLLQIKAAMNLQSQNEALPSAIPLGPSPGQREGKGVVFDSPLQFTEGSRDVSYSLTSPPQWQRPDTRNTTFTRRLELPTFDGENAESWVSRVEQYFEIEELAEYQKLNAVRACFIDKALDWYRWERDRNPFRSWKDMRSRVVATYASHNNTCAGKRLLVLKQEGSVTEYCREFIGLATNAPEVPEFILEWTFMNGLKPHIRSRALTFAPLTLDTMMSVAKMVDDWSDENWNSSEKFSVNSGKPVGTGYHQGSGSSNALGQKSSNGLSFPKPTTYTTLSDQTTPFRGGDKTNPNHNRVKPPLRRLTPTEMAQRKAAGLCFRCDEKWHIRHVCPKRELMVMIVQPDGSDVLWEYENDEFSDATDLPITELAELSLNSLVGISSPSTMKMTGTVGAEEVVVMIDSGASHNFISQGLVKLLDLKPNRTGNYGVLTGAGVTVKGDGICRGLDLMIQGLRVRADFLPLSLGSADAVEHGEMGVVVEYNELQSVKQEESALPVPVGLQRVLERHPEVFAEPTGLPPSRGRAHAINLEPGVRPVSVRPFRYPQAQKEEIERQVTAMLAAGIIQESGSPFSSPVLLVKKKDGSWRFCIDYRALNKVTIPHSFPIPMIDQLLDELHGATVFSKLDLKSGYHQILVKADDVPKTAFRTHDGQYEFLVMPFGLTNAPATFQSLMNEVFRRYLRRFVLVFFDDILVYSRSLQDHQHHLEAVLSVLEEQQLFANRKKCQFGCKEIEYLGHIISGDGVAADPQKIQAMVSWPEPKNIKALRGFLGLTGYYRKFVRGYGDIAKPLTSLLKKDQFQWSEAASGAFQQLKQAMTTVPVLSLVDFSELFVVESDASGIGLGAVLMQQQRPIAYYSQALTDRQKLKSVYERELMAIVFAIQRWRHYLLGRKFLVRTDQKSLKFLLEQREVNTEYQQWLTKILGFDFDIVYKPGLENKAADALSRREVMPQLFALSVPAAIQLEMITAEVDKDAESRKIKEEVLGDVDAHPGYSVVQGRLLKQGKLVIPKASPLVGVLLHEFHSTKMGGHGVCQKHKYSSLAPAGLLQPLPIPDKVWEDISLDFVEGLPKSEGFDVVMVVVDRLSKYAHFLKLKHPYEASAVALLFVQEIVRLHGFPRTIVSDRDKTFTGRFWSELMKLAGTLLNFSTSYHPQTDGQTEVTNRGLETILRCFSSDKPKTWAAYLPWAELCYNTSFHSTIQMSPFQALYGREPPTLLRYEDGSTKIAKLEEMLKERDAMVQLLKQHILKAQQLMKRRVDGHRRELEFHVGDMVFLKLKPYRQQSLAKRVNEKLAARFYGPYEVEARVGEVAYKLKLPTGSKIHHTFHISQLKKAVGSSFQPMDLPDQLTGEGVLEAEPEACMGVRVHPQTSQEEVLIKWKGLPDCDSTWEWSGVIQEQFPSFNLEDKVSFKEAGIVTSISEKTPIVHHYRRRKKFGKVIKANDGPMTG</sequence>
<keyword evidence="7" id="KW-0695">RNA-directed DNA polymerase</keyword>
<dbReference type="InterPro" id="IPR016197">
    <property type="entry name" value="Chromo-like_dom_sf"/>
</dbReference>
<keyword evidence="14" id="KW-1185">Reference proteome</keyword>
<dbReference type="Gene3D" id="3.10.10.10">
    <property type="entry name" value="HIV Type 1 Reverse Transcriptase, subunit A, domain 1"/>
    <property type="match status" value="1"/>
</dbReference>
<evidence type="ECO:0000313" key="14">
    <source>
        <dbReference type="Proteomes" id="UP000029120"/>
    </source>
</evidence>
<evidence type="ECO:0000256" key="3">
    <source>
        <dbReference type="ARBA" id="ARBA00022695"/>
    </source>
</evidence>
<dbReference type="Gene3D" id="3.30.70.270">
    <property type="match status" value="2"/>
</dbReference>
<dbReference type="Pfam" id="PF24626">
    <property type="entry name" value="SH3_Tf2-1"/>
    <property type="match status" value="1"/>
</dbReference>
<dbReference type="Gramene" id="KFK23310">
    <property type="protein sequence ID" value="KFK23310"/>
    <property type="gene ID" value="AALP_AAs43195U000200"/>
</dbReference>
<dbReference type="InterPro" id="IPR036397">
    <property type="entry name" value="RNaseH_sf"/>
</dbReference>
<dbReference type="SUPFAM" id="SSF53098">
    <property type="entry name" value="Ribonuclease H-like"/>
    <property type="match status" value="1"/>
</dbReference>
<dbReference type="CDD" id="cd09274">
    <property type="entry name" value="RNase_HI_RT_Ty3"/>
    <property type="match status" value="1"/>
</dbReference>
<evidence type="ECO:0000256" key="1">
    <source>
        <dbReference type="ARBA" id="ARBA00022670"/>
    </source>
</evidence>
<feature type="domain" description="Chromo" evidence="10">
    <location>
        <begin position="1396"/>
        <end position="1438"/>
    </location>
</feature>
<dbReference type="InterPro" id="IPR000477">
    <property type="entry name" value="RT_dom"/>
</dbReference>
<dbReference type="FunFam" id="3.10.10.10:FF:000007">
    <property type="entry name" value="Retrovirus-related Pol polyprotein from transposon 17.6-like Protein"/>
    <property type="match status" value="1"/>
</dbReference>
<dbReference type="SUPFAM" id="SSF56672">
    <property type="entry name" value="DNA/RNA polymerases"/>
    <property type="match status" value="1"/>
</dbReference>
<dbReference type="Gene3D" id="2.40.50.40">
    <property type="match status" value="1"/>
</dbReference>
<dbReference type="OrthoDB" id="2013610at2759"/>
<keyword evidence="6" id="KW-0378">Hydrolase</keyword>
<dbReference type="Proteomes" id="UP000029120">
    <property type="component" value="Unassembled WGS sequence"/>
</dbReference>
<dbReference type="OMA" id="ACEEVEY"/>
<dbReference type="Pfam" id="PF00078">
    <property type="entry name" value="RVT_1"/>
    <property type="match status" value="1"/>
</dbReference>
<evidence type="ECO:0000259" key="12">
    <source>
        <dbReference type="PROSITE" id="PS50994"/>
    </source>
</evidence>
<dbReference type="CDD" id="cd01647">
    <property type="entry name" value="RT_LTR"/>
    <property type="match status" value="1"/>
</dbReference>
<dbReference type="InterPro" id="IPR043128">
    <property type="entry name" value="Rev_trsase/Diguanyl_cyclase"/>
</dbReference>
<organism evidence="13 14">
    <name type="scientific">Arabis alpina</name>
    <name type="common">Alpine rock-cress</name>
    <dbReference type="NCBI Taxonomy" id="50452"/>
    <lineage>
        <taxon>Eukaryota</taxon>
        <taxon>Viridiplantae</taxon>
        <taxon>Streptophyta</taxon>
        <taxon>Embryophyta</taxon>
        <taxon>Tracheophyta</taxon>
        <taxon>Spermatophyta</taxon>
        <taxon>Magnoliopsida</taxon>
        <taxon>eudicotyledons</taxon>
        <taxon>Gunneridae</taxon>
        <taxon>Pentapetalae</taxon>
        <taxon>rosids</taxon>
        <taxon>malvids</taxon>
        <taxon>Brassicales</taxon>
        <taxon>Brassicaceae</taxon>
        <taxon>Arabideae</taxon>
        <taxon>Arabis</taxon>
    </lineage>
</organism>
<dbReference type="GO" id="GO:0006508">
    <property type="term" value="P:proteolysis"/>
    <property type="evidence" value="ECO:0007669"/>
    <property type="project" value="UniProtKB-KW"/>
</dbReference>
<feature type="domain" description="Integrase catalytic" evidence="12">
    <location>
        <begin position="1096"/>
        <end position="1260"/>
    </location>
</feature>
<keyword evidence="8" id="KW-0511">Multifunctional enzyme</keyword>
<evidence type="ECO:0000256" key="6">
    <source>
        <dbReference type="ARBA" id="ARBA00022801"/>
    </source>
</evidence>
<dbReference type="InterPro" id="IPR056924">
    <property type="entry name" value="SH3_Tf2-1"/>
</dbReference>
<dbReference type="FunFam" id="3.30.70.270:FF:000020">
    <property type="entry name" value="Transposon Tf2-6 polyprotein-like Protein"/>
    <property type="match status" value="1"/>
</dbReference>
<evidence type="ECO:0008006" key="15">
    <source>
        <dbReference type="Google" id="ProtNLM"/>
    </source>
</evidence>
<dbReference type="Gene3D" id="3.10.20.370">
    <property type="match status" value="1"/>
</dbReference>
<dbReference type="GO" id="GO:0003676">
    <property type="term" value="F:nucleic acid binding"/>
    <property type="evidence" value="ECO:0007669"/>
    <property type="project" value="InterPro"/>
</dbReference>
<dbReference type="EMBL" id="KL980185">
    <property type="protein sequence ID" value="KFK23310.1"/>
    <property type="molecule type" value="Genomic_DNA"/>
</dbReference>
<dbReference type="PROSITE" id="PS50994">
    <property type="entry name" value="INTEGRASE"/>
    <property type="match status" value="1"/>
</dbReference>
<keyword evidence="1" id="KW-0645">Protease</keyword>
<keyword evidence="3" id="KW-0548">Nucleotidyltransferase</keyword>
<name>A0A087G0A8_ARAAL</name>
<evidence type="ECO:0000256" key="4">
    <source>
        <dbReference type="ARBA" id="ARBA00022722"/>
    </source>
</evidence>